<sequence length="740" mass="82943">MHISPPFLPTRAANQTEEAWLALAMTTPASRISNTGAPEGSFPLSNQLLWHNGQHLEGQAGADGQAHARAIADGEVVYVGTPKKSNDDVNDAQNLNPFGEGTSWTDNGCVILRHATHIGAYGQDTTEIVYFSLYMHLSQLASVTGPDKKKRALKAGDKVARKDAIGEAGRIYGHTRQLHVEICFDQDNLTRLIGRVPDWVDATAIPAPTEDGRRDCVFGDIWFYLPATTPTSSNAPTNHLRSPSQSTLGQELWVRMRYASGDCTVESLSVTGQSLGEVPLRNGEYNLYNEASRRHKAMPQTDRASSSLSGWYELLRFGRNLGRSLTERDPLPANVAHWRQIQGPNGQPVWADLNAEGSFKFSDADFLPIQGWNFIDDDTQANDQRCDSPHLKELIADSDTSNAQRLEVVQLATRLGDREVARKLRRMICRFPSEWDQNSISTRYGFLLDLESFKDNPDAWTAQEAHLRALSFTDLPAEYLAADWRVHPAEYIGFLRKCVWLQRKDLKKIFNGIADAYLTQVLDELNRISGKHFLNSTLRQAHFLGQIRQEAGATMAATSENLNYAPSVLKSKFSYYSAHHAEADQDGYEKDARGNITRRADQETIANKAYGGRNGNNQPRDGWLYRGRGLKQVTGRGNYRSFTNDYRGSWSAGWQDFEANPDELLNFPYSLRSAVWFWTANECMNPADDGITDNHIDRVTAKVNAGELGRRQPDNTYRPAADSPALNRRRYAKDAYDHLI</sequence>
<proteinExistence type="predicted"/>
<dbReference type="EMBL" id="BMYO01000005">
    <property type="protein sequence ID" value="GHD63966.1"/>
    <property type="molecule type" value="Genomic_DNA"/>
</dbReference>
<dbReference type="Gene3D" id="1.10.530.10">
    <property type="match status" value="1"/>
</dbReference>
<protein>
    <submittedName>
        <fullName evidence="1">Hydroxyethylthiazole kinase</fullName>
    </submittedName>
</protein>
<evidence type="ECO:0000313" key="2">
    <source>
        <dbReference type="Proteomes" id="UP000604737"/>
    </source>
</evidence>
<dbReference type="GO" id="GO:0016301">
    <property type="term" value="F:kinase activity"/>
    <property type="evidence" value="ECO:0007669"/>
    <property type="project" value="UniProtKB-KW"/>
</dbReference>
<dbReference type="Proteomes" id="UP000604737">
    <property type="component" value="Unassembled WGS sequence"/>
</dbReference>
<dbReference type="Gene3D" id="2.70.70.10">
    <property type="entry name" value="Glucose Permease (Domain IIA)"/>
    <property type="match status" value="1"/>
</dbReference>
<accession>A0ABQ3H0D0</accession>
<keyword evidence="1" id="KW-0418">Kinase</keyword>
<reference evidence="2" key="1">
    <citation type="journal article" date="2019" name="Int. J. Syst. Evol. Microbiol.">
        <title>The Global Catalogue of Microorganisms (GCM) 10K type strain sequencing project: providing services to taxonomists for standard genome sequencing and annotation.</title>
        <authorList>
            <consortium name="The Broad Institute Genomics Platform"/>
            <consortium name="The Broad Institute Genome Sequencing Center for Infectious Disease"/>
            <person name="Wu L."/>
            <person name="Ma J."/>
        </authorList>
    </citation>
    <scope>NUCLEOTIDE SEQUENCE [LARGE SCALE GENOMIC DNA]</scope>
    <source>
        <strain evidence="2">KCTC 23701</strain>
    </source>
</reference>
<dbReference type="RefSeq" id="WP_189460792.1">
    <property type="nucleotide sequence ID" value="NZ_BMYO01000005.1"/>
</dbReference>
<dbReference type="InterPro" id="IPR011055">
    <property type="entry name" value="Dup_hybrid_motif"/>
</dbReference>
<name>A0ABQ3H0D0_9NEIS</name>
<keyword evidence="2" id="KW-1185">Reference proteome</keyword>
<comment type="caution">
    <text evidence="1">The sequence shown here is derived from an EMBL/GenBank/DDBJ whole genome shotgun (WGS) entry which is preliminary data.</text>
</comment>
<gene>
    <name evidence="1" type="ORF">GCM10007350_22450</name>
</gene>
<keyword evidence="1" id="KW-0808">Transferase</keyword>
<dbReference type="SUPFAM" id="SSF53955">
    <property type="entry name" value="Lysozyme-like"/>
    <property type="match status" value="1"/>
</dbReference>
<evidence type="ECO:0000313" key="1">
    <source>
        <dbReference type="EMBL" id="GHD63966.1"/>
    </source>
</evidence>
<organism evidence="1 2">
    <name type="scientific">Jeongeupia chitinilytica</name>
    <dbReference type="NCBI Taxonomy" id="1041641"/>
    <lineage>
        <taxon>Bacteria</taxon>
        <taxon>Pseudomonadati</taxon>
        <taxon>Pseudomonadota</taxon>
        <taxon>Betaproteobacteria</taxon>
        <taxon>Neisseriales</taxon>
        <taxon>Chitinibacteraceae</taxon>
        <taxon>Jeongeupia</taxon>
    </lineage>
</organism>
<dbReference type="InterPro" id="IPR023346">
    <property type="entry name" value="Lysozyme-like_dom_sf"/>
</dbReference>
<dbReference type="CDD" id="cd12797">
    <property type="entry name" value="M23_peptidase"/>
    <property type="match status" value="1"/>
</dbReference>